<reference evidence="7 8" key="1">
    <citation type="journal article" date="2015" name="Nature">
        <title>rRNA introns, odd ribosomes, and small enigmatic genomes across a large radiation of phyla.</title>
        <authorList>
            <person name="Brown C.T."/>
            <person name="Hug L.A."/>
            <person name="Thomas B.C."/>
            <person name="Sharon I."/>
            <person name="Castelle C.J."/>
            <person name="Singh A."/>
            <person name="Wilkins M.J."/>
            <person name="Williams K.H."/>
            <person name="Banfield J.F."/>
        </authorList>
    </citation>
    <scope>NUCLEOTIDE SEQUENCE [LARGE SCALE GENOMIC DNA]</scope>
</reference>
<dbReference type="InterPro" id="IPR011639">
    <property type="entry name" value="MethylTrfase_TaqI-like_dom"/>
</dbReference>
<dbReference type="REBASE" id="216688">
    <property type="entry name" value="Bgw2011ORF17P"/>
</dbReference>
<gene>
    <name evidence="7" type="ORF">VE98_C0001G0017</name>
</gene>
<dbReference type="PANTHER" id="PTHR33841">
    <property type="entry name" value="DNA METHYLTRANSFERASE YEEA-RELATED"/>
    <property type="match status" value="1"/>
</dbReference>
<dbReference type="GO" id="GO:0009007">
    <property type="term" value="F:site-specific DNA-methyltransferase (adenine-specific) activity"/>
    <property type="evidence" value="ECO:0007669"/>
    <property type="project" value="UniProtKB-EC"/>
</dbReference>
<evidence type="ECO:0000259" key="6">
    <source>
        <dbReference type="Pfam" id="PF07669"/>
    </source>
</evidence>
<dbReference type="InterPro" id="IPR029063">
    <property type="entry name" value="SAM-dependent_MTases_sf"/>
</dbReference>
<dbReference type="PANTHER" id="PTHR33841:SF4">
    <property type="entry name" value="RESTRICTION MODIFICATION SYSTEM DNA SPECIFICITY DOMAIN"/>
    <property type="match status" value="1"/>
</dbReference>
<dbReference type="SUPFAM" id="SSF53335">
    <property type="entry name" value="S-adenosyl-L-methionine-dependent methyltransferases"/>
    <property type="match status" value="1"/>
</dbReference>
<keyword evidence="3" id="KW-0808">Transferase</keyword>
<dbReference type="STRING" id="1620412.VE98_C0001G0017"/>
<evidence type="ECO:0000313" key="7">
    <source>
        <dbReference type="EMBL" id="AKM84476.1"/>
    </source>
</evidence>
<dbReference type="GO" id="GO:0032259">
    <property type="term" value="P:methylation"/>
    <property type="evidence" value="ECO:0007669"/>
    <property type="project" value="UniProtKB-KW"/>
</dbReference>
<dbReference type="PATRIC" id="fig|1620412.6.peg.16"/>
<dbReference type="InterPro" id="IPR050953">
    <property type="entry name" value="N4_N6_ade-DNA_methylase"/>
</dbReference>
<dbReference type="AlphaFoldDB" id="A0A0G4B9C4"/>
<evidence type="ECO:0000256" key="1">
    <source>
        <dbReference type="ARBA" id="ARBA00011900"/>
    </source>
</evidence>
<organism evidence="7 8">
    <name type="scientific">candidate division Kazan bacterium GW2011_GWA1_50_15</name>
    <dbReference type="NCBI Taxonomy" id="1620412"/>
    <lineage>
        <taxon>Bacteria</taxon>
        <taxon>Bacteria division Kazan-3B-28</taxon>
    </lineage>
</organism>
<evidence type="ECO:0000313" key="8">
    <source>
        <dbReference type="Proteomes" id="UP000035659"/>
    </source>
</evidence>
<proteinExistence type="predicted"/>
<dbReference type="GO" id="GO:0003676">
    <property type="term" value="F:nucleic acid binding"/>
    <property type="evidence" value="ECO:0007669"/>
    <property type="project" value="InterPro"/>
</dbReference>
<dbReference type="PRINTS" id="PR00507">
    <property type="entry name" value="N12N6MTFRASE"/>
</dbReference>
<accession>A0A0G4B9C4</accession>
<name>A0A0G4B9C4_UNCK3</name>
<comment type="catalytic activity">
    <reaction evidence="5">
        <text>a 2'-deoxyadenosine in DNA + S-adenosyl-L-methionine = an N(6)-methyl-2'-deoxyadenosine in DNA + S-adenosyl-L-homocysteine + H(+)</text>
        <dbReference type="Rhea" id="RHEA:15197"/>
        <dbReference type="Rhea" id="RHEA-COMP:12418"/>
        <dbReference type="Rhea" id="RHEA-COMP:12419"/>
        <dbReference type="ChEBI" id="CHEBI:15378"/>
        <dbReference type="ChEBI" id="CHEBI:57856"/>
        <dbReference type="ChEBI" id="CHEBI:59789"/>
        <dbReference type="ChEBI" id="CHEBI:90615"/>
        <dbReference type="ChEBI" id="CHEBI:90616"/>
        <dbReference type="EC" id="2.1.1.72"/>
    </reaction>
</comment>
<dbReference type="GO" id="GO:0006304">
    <property type="term" value="P:DNA modification"/>
    <property type="evidence" value="ECO:0007669"/>
    <property type="project" value="InterPro"/>
</dbReference>
<keyword evidence="4" id="KW-0949">S-adenosyl-L-methionine</keyword>
<evidence type="ECO:0000256" key="5">
    <source>
        <dbReference type="ARBA" id="ARBA00047942"/>
    </source>
</evidence>
<dbReference type="Gene3D" id="3.40.50.150">
    <property type="entry name" value="Vaccinia Virus protein VP39"/>
    <property type="match status" value="1"/>
</dbReference>
<evidence type="ECO:0000256" key="2">
    <source>
        <dbReference type="ARBA" id="ARBA00022603"/>
    </source>
</evidence>
<keyword evidence="2" id="KW-0489">Methyltransferase</keyword>
<dbReference type="KEGG" id="bgw:VE98_C0001G0017"/>
<dbReference type="Proteomes" id="UP000035659">
    <property type="component" value="Chromosome"/>
</dbReference>
<dbReference type="InterPro" id="IPR002052">
    <property type="entry name" value="DNA_methylase_N6_adenine_CS"/>
</dbReference>
<feature type="domain" description="Type II methyltransferase M.TaqI-like" evidence="6">
    <location>
        <begin position="452"/>
        <end position="709"/>
    </location>
</feature>
<evidence type="ECO:0000256" key="3">
    <source>
        <dbReference type="ARBA" id="ARBA00022679"/>
    </source>
</evidence>
<evidence type="ECO:0000256" key="4">
    <source>
        <dbReference type="ARBA" id="ARBA00022691"/>
    </source>
</evidence>
<protein>
    <recommendedName>
        <fullName evidence="1">site-specific DNA-methyltransferase (adenine-specific)</fullName>
        <ecNumber evidence="1">2.1.1.72</ecNumber>
    </recommendedName>
</protein>
<sequence length="1086" mass="124681">MESKNLSFLDTTEYREKLVDLALSIRRGSETAENEATVVSVFEINLFAFLSDHLGIKYYPQKEKLVNTERHITKGRIDSKYGGFIIEFKHPSKLKTKAHKDSADQQLTDYLSGLYAKNQNDYLGLVTDGIILKFIRCEHGKIYEEAWGDISDRYLDRIIRSILILDLVALNSKNLVKDFCEPLDCSLSKRLAKILFDTLNNKATGKTLMLFEEWRELFRLAHNDKSKQLAIEERRHALGRSLGIKIKTNAEEYLALYSLQTAYAIIIKIIAYKVTSKIKFKKNIIQFNELAVSNSSVIQKQMEALEDGAVFRSLGITNLLEGDFFSWYASPGQWSDDIYEIVKETFHTLTKYEDKILSQEETRAQDLFKELYEQIIPLKVRHSLGEFYTPAWLADHLVTETIEMLDNKPNWRGLDPCAGSGTFITVLIEKIINEEASDNSKENRLKSILNRVKAIDLNPLAVLTCRINYFINIAHLITDDGDIEIPVYLGDSSYVPEETKVSGVDCLNYKIKTLKGYLDVTLPKSAVADSGLFSRTMTAIEQDIKALDEKAVFNKIVALVNKADINNDIISNIQDLSSRFVELEKNEWNGIWARIVTNFLTTANLGKFDLIVGNPPWIDWKSLPEGYRERVKSLCIERHLFSGDGITGGINLNICALIANVAVDNWLKKDGVLSFLMPQNLLFQQTYEGFRNFYISDGTRFYFQKIVDWTGAGHPFKPVQHKFLTYFISSNKTDYKKGINLEIYKKNTKKPIEEINHYSKFENVKEFFIKKEGYLGQCNDENTAFTYANNKSDIQDFNSISGSSYYLGREGIEFYPQELLLFKADLEIKALTGKVYLNNYQNQKSKYKIGQQTILVEKEYLHPLIKGVDIERYHLNTDDNYVVPFPYDKEVSTRVPLNLKILKEKSPLLATYFVNYKKMFENQTEYNAKIIGKKEQEFYALARVGAYSFARNYVCFRDNTKWQAVVVSDVDTEWGGVRHPLFQNHAVSICEDAKGGFITIDEAHFICAILNAPITQKFVLLSSDSRTFKIRPPVYIPKYDPNNSAHKALVNLSKEAHLGYKNDSKMRDVDKEVNRLYLQIAKENNL</sequence>
<dbReference type="Pfam" id="PF07669">
    <property type="entry name" value="Eco57I"/>
    <property type="match status" value="1"/>
</dbReference>
<dbReference type="PROSITE" id="PS00092">
    <property type="entry name" value="N6_MTASE"/>
    <property type="match status" value="1"/>
</dbReference>
<dbReference type="EMBL" id="CP011216">
    <property type="protein sequence ID" value="AKM84476.1"/>
    <property type="molecule type" value="Genomic_DNA"/>
</dbReference>
<dbReference type="EC" id="2.1.1.72" evidence="1"/>